<dbReference type="EMBL" id="JADLKB010000004">
    <property type="protein sequence ID" value="MBF8735020.1"/>
    <property type="molecule type" value="Genomic_DNA"/>
</dbReference>
<evidence type="ECO:0000256" key="1">
    <source>
        <dbReference type="ARBA" id="ARBA00022741"/>
    </source>
</evidence>
<evidence type="ECO:0000256" key="2">
    <source>
        <dbReference type="ARBA" id="ARBA00022801"/>
    </source>
</evidence>
<proteinExistence type="predicted"/>
<evidence type="ECO:0000259" key="6">
    <source>
        <dbReference type="Pfam" id="PF00580"/>
    </source>
</evidence>
<evidence type="ECO:0000256" key="5">
    <source>
        <dbReference type="ARBA" id="ARBA00034923"/>
    </source>
</evidence>
<name>A0AAW4BS53_PSEPU</name>
<keyword evidence="3" id="KW-0347">Helicase</keyword>
<feature type="domain" description="UvrD-like helicase ATP-binding" evidence="6">
    <location>
        <begin position="95"/>
        <end position="167"/>
    </location>
</feature>
<dbReference type="GO" id="GO:0005524">
    <property type="term" value="F:ATP binding"/>
    <property type="evidence" value="ECO:0007669"/>
    <property type="project" value="UniProtKB-KW"/>
</dbReference>
<dbReference type="InterPro" id="IPR027417">
    <property type="entry name" value="P-loop_NTPase"/>
</dbReference>
<dbReference type="InterPro" id="IPR014016">
    <property type="entry name" value="UvrD-like_ATP-bd"/>
</dbReference>
<dbReference type="GO" id="GO:0016787">
    <property type="term" value="F:hydrolase activity"/>
    <property type="evidence" value="ECO:0007669"/>
    <property type="project" value="UniProtKB-KW"/>
</dbReference>
<dbReference type="Pfam" id="PF00580">
    <property type="entry name" value="UvrD-helicase"/>
    <property type="match status" value="1"/>
</dbReference>
<gene>
    <name evidence="7" type="ORF">IR015_06305</name>
</gene>
<evidence type="ECO:0000256" key="4">
    <source>
        <dbReference type="ARBA" id="ARBA00022840"/>
    </source>
</evidence>
<dbReference type="PANTHER" id="PTHR11070">
    <property type="entry name" value="UVRD / RECB / PCRA DNA HELICASE FAMILY MEMBER"/>
    <property type="match status" value="1"/>
</dbReference>
<comment type="caution">
    <text evidence="7">The sequence shown here is derived from an EMBL/GenBank/DDBJ whole genome shotgun (WGS) entry which is preliminary data.</text>
</comment>
<dbReference type="InterPro" id="IPR000212">
    <property type="entry name" value="DNA_helicase_UvrD/REP"/>
</dbReference>
<dbReference type="GO" id="GO:0003677">
    <property type="term" value="F:DNA binding"/>
    <property type="evidence" value="ECO:0007669"/>
    <property type="project" value="InterPro"/>
</dbReference>
<dbReference type="Proteomes" id="UP000639504">
    <property type="component" value="Unassembled WGS sequence"/>
</dbReference>
<evidence type="ECO:0000256" key="3">
    <source>
        <dbReference type="ARBA" id="ARBA00022806"/>
    </source>
</evidence>
<dbReference type="GO" id="GO:0043138">
    <property type="term" value="F:3'-5' DNA helicase activity"/>
    <property type="evidence" value="ECO:0007669"/>
    <property type="project" value="TreeGrafter"/>
</dbReference>
<reference evidence="7" key="1">
    <citation type="submission" date="2020-10" db="EMBL/GenBank/DDBJ databases">
        <title>Genome sequences of Pseudomonas isolates.</title>
        <authorList>
            <person name="Wessels L."/>
            <person name="Reich F."/>
            <person name="Hammerl J."/>
        </authorList>
    </citation>
    <scope>NUCLEOTIDE SEQUENCE</scope>
    <source>
        <strain evidence="7">20-MO00640-0</strain>
    </source>
</reference>
<evidence type="ECO:0000313" key="7">
    <source>
        <dbReference type="EMBL" id="MBF8735020.1"/>
    </source>
</evidence>
<dbReference type="SUPFAM" id="SSF52540">
    <property type="entry name" value="P-loop containing nucleoside triphosphate hydrolases"/>
    <property type="match status" value="1"/>
</dbReference>
<keyword evidence="2" id="KW-0378">Hydrolase</keyword>
<keyword evidence="4" id="KW-0067">ATP-binding</keyword>
<evidence type="ECO:0000313" key="8">
    <source>
        <dbReference type="Proteomes" id="UP000639504"/>
    </source>
</evidence>
<dbReference type="Gene3D" id="3.40.50.300">
    <property type="entry name" value="P-loop containing nucleotide triphosphate hydrolases"/>
    <property type="match status" value="2"/>
</dbReference>
<keyword evidence="1" id="KW-0547">Nucleotide-binding</keyword>
<protein>
    <recommendedName>
        <fullName evidence="5">DNA 3'-5' helicase II</fullName>
    </recommendedName>
</protein>
<sequence length="462" mass="51135">MVTPESILTLSRRAVVAPAGHGKTELIAKVAALGRRTLVLTHTHAGVHAIRARLQRMHVPSDKVVVDTIASWARQYVQAFPGRSGRPALHPNKPNWDDIYLGAALILQSPVVQEVIKASYDRVLIDEYQDCEQYQHLIAGWLSCIVPTVIFGDPMQGIFEFVETKISWSDSVASYFTHAYELQIPHRWATANTALGKWIAETRQKLMTGEPIDLREGPINYIQSNNAFDMSLFFDEFNSRTGSTAAINCWRNTCNDLAKSTRGAFQSIEEIAAKRLMDFAEIWDMSVSAPQARADGLRSLIDDAITRAPAAPGHPSDAILDREISAAWALLSISGSAEVALEVLKLERSHPLSRTFRGELIGDTRRALSEIMDGRHQSLVAASEAVRQRLSRTGRAPVARTISTPLLLKGLEFDHVLIPDAIHYTRQKSAAAKSFYVAISRARNTLTISSKTPILEFPLPNL</sequence>
<dbReference type="GO" id="GO:0000725">
    <property type="term" value="P:recombinational repair"/>
    <property type="evidence" value="ECO:0007669"/>
    <property type="project" value="TreeGrafter"/>
</dbReference>
<dbReference type="AlphaFoldDB" id="A0AAW4BS53"/>
<dbReference type="PANTHER" id="PTHR11070:SF2">
    <property type="entry name" value="ATP-DEPENDENT DNA HELICASE SRS2"/>
    <property type="match status" value="1"/>
</dbReference>
<accession>A0AAW4BS53</accession>
<organism evidence="7 8">
    <name type="scientific">Pseudomonas putida</name>
    <name type="common">Arthrobacter siderocapsulatus</name>
    <dbReference type="NCBI Taxonomy" id="303"/>
    <lineage>
        <taxon>Bacteria</taxon>
        <taxon>Pseudomonadati</taxon>
        <taxon>Pseudomonadota</taxon>
        <taxon>Gammaproteobacteria</taxon>
        <taxon>Pseudomonadales</taxon>
        <taxon>Pseudomonadaceae</taxon>
        <taxon>Pseudomonas</taxon>
    </lineage>
</organism>